<proteinExistence type="predicted"/>
<organism evidence="3 4">
    <name type="scientific">Acetobacteroides hydrogenigenes</name>
    <dbReference type="NCBI Taxonomy" id="979970"/>
    <lineage>
        <taxon>Bacteria</taxon>
        <taxon>Pseudomonadati</taxon>
        <taxon>Bacteroidota</taxon>
        <taxon>Bacteroidia</taxon>
        <taxon>Bacteroidales</taxon>
        <taxon>Rikenellaceae</taxon>
        <taxon>Acetobacteroides</taxon>
    </lineage>
</organism>
<protein>
    <submittedName>
        <fullName evidence="3">Putative autotransporter adhesin-like protein</fullName>
    </submittedName>
</protein>
<dbReference type="AlphaFoldDB" id="A0A4V2RNR2"/>
<dbReference type="Proteomes" id="UP000294830">
    <property type="component" value="Unassembled WGS sequence"/>
</dbReference>
<comment type="caution">
    <text evidence="3">The sequence shown here is derived from an EMBL/GenBank/DDBJ whole genome shotgun (WGS) entry which is preliminary data.</text>
</comment>
<dbReference type="OrthoDB" id="995605at2"/>
<feature type="domain" description="Putative auto-transporter adhesin head GIN" evidence="2">
    <location>
        <begin position="32"/>
        <end position="217"/>
    </location>
</feature>
<dbReference type="PANTHER" id="PTHR39200:SF1">
    <property type="entry name" value="AUTO-TRANSPORTER ADHESIN HEAD GIN DOMAIN-CONTAINING PROTEIN-RELATED"/>
    <property type="match status" value="1"/>
</dbReference>
<dbReference type="Gene3D" id="2.160.20.120">
    <property type="match status" value="1"/>
</dbReference>
<dbReference type="Pfam" id="PF10988">
    <property type="entry name" value="DUF2807"/>
    <property type="match status" value="1"/>
</dbReference>
<evidence type="ECO:0000313" key="4">
    <source>
        <dbReference type="Proteomes" id="UP000294830"/>
    </source>
</evidence>
<evidence type="ECO:0000313" key="3">
    <source>
        <dbReference type="EMBL" id="TCN64720.1"/>
    </source>
</evidence>
<dbReference type="RefSeq" id="WP_131839865.1">
    <property type="nucleotide sequence ID" value="NZ_SLWB01000012.1"/>
</dbReference>
<evidence type="ECO:0000256" key="1">
    <source>
        <dbReference type="SAM" id="SignalP"/>
    </source>
</evidence>
<evidence type="ECO:0000259" key="2">
    <source>
        <dbReference type="Pfam" id="PF10988"/>
    </source>
</evidence>
<gene>
    <name evidence="3" type="ORF">CLV25_11247</name>
</gene>
<accession>A0A4V2RNR2</accession>
<keyword evidence="4" id="KW-1185">Reference proteome</keyword>
<reference evidence="3 4" key="1">
    <citation type="submission" date="2019-03" db="EMBL/GenBank/DDBJ databases">
        <title>Genomic Encyclopedia of Archaeal and Bacterial Type Strains, Phase II (KMG-II): from individual species to whole genera.</title>
        <authorList>
            <person name="Goeker M."/>
        </authorList>
    </citation>
    <scope>NUCLEOTIDE SEQUENCE [LARGE SCALE GENOMIC DNA]</scope>
    <source>
        <strain evidence="3 4">RL-C</strain>
    </source>
</reference>
<dbReference type="EMBL" id="SLWB01000012">
    <property type="protein sequence ID" value="TCN64720.1"/>
    <property type="molecule type" value="Genomic_DNA"/>
</dbReference>
<feature type="chain" id="PRO_5020477817" evidence="1">
    <location>
        <begin position="20"/>
        <end position="232"/>
    </location>
</feature>
<feature type="signal peptide" evidence="1">
    <location>
        <begin position="1"/>
        <end position="19"/>
    </location>
</feature>
<keyword evidence="1" id="KW-0732">Signal</keyword>
<name>A0A4V2RNR2_9BACT</name>
<dbReference type="PANTHER" id="PTHR39200">
    <property type="entry name" value="HYPOTHETICAL EXPORTED PROTEIN"/>
    <property type="match status" value="1"/>
</dbReference>
<sequence length="232" mass="25439">MRRLLTLLAILTLPILVEASDVTSKTIKLPSFNRIAVVGSYNIHMDQASSPTLTIIGQDQILERVKVSVREGLLLIEMPKQRDRRMRLKSAEIPTLRLSFKSISNLFIDGYADIASPRPLTFDMLTVTLKGSSKLTLSLVCNHLAVETSGATYIKATGKSKTFDLRMKGSGMFDGYNLATQKAMVTIEGTGKARINAVEKLTGTISVFGTLFYKGNPVVDVSKNFGIVKQIP</sequence>
<dbReference type="InterPro" id="IPR021255">
    <property type="entry name" value="DUF2807"/>
</dbReference>